<keyword evidence="3" id="KW-1185">Reference proteome</keyword>
<dbReference type="PANTHER" id="PTHR45902">
    <property type="entry name" value="LATROPHILIN RECEPTOR-LIKE PROTEIN A"/>
    <property type="match status" value="1"/>
</dbReference>
<reference evidence="2 3" key="1">
    <citation type="submission" date="2024-03" db="EMBL/GenBank/DDBJ databases">
        <title>Adaptation during the transition from Ophiocordyceps entomopathogen to insect associate is accompanied by gene loss and intensified selection.</title>
        <authorList>
            <person name="Ward C.M."/>
            <person name="Onetto C.A."/>
            <person name="Borneman A.R."/>
        </authorList>
    </citation>
    <scope>NUCLEOTIDE SEQUENCE [LARGE SCALE GENOMIC DNA]</scope>
    <source>
        <strain evidence="2">AWRI1</strain>
        <tissue evidence="2">Single Adult Female</tissue>
    </source>
</reference>
<evidence type="ECO:0000256" key="1">
    <source>
        <dbReference type="SAM" id="MobiDB-lite"/>
    </source>
</evidence>
<feature type="region of interest" description="Disordered" evidence="1">
    <location>
        <begin position="290"/>
        <end position="319"/>
    </location>
</feature>
<dbReference type="EMBL" id="JBBCAQ010000010">
    <property type="protein sequence ID" value="KAK7601972.1"/>
    <property type="molecule type" value="Genomic_DNA"/>
</dbReference>
<dbReference type="InterPro" id="IPR053231">
    <property type="entry name" value="GPCR_LN-TM7"/>
</dbReference>
<evidence type="ECO:0008006" key="4">
    <source>
        <dbReference type="Google" id="ProtNLM"/>
    </source>
</evidence>
<evidence type="ECO:0000313" key="3">
    <source>
        <dbReference type="Proteomes" id="UP001367676"/>
    </source>
</evidence>
<evidence type="ECO:0000313" key="2">
    <source>
        <dbReference type="EMBL" id="KAK7601972.1"/>
    </source>
</evidence>
<comment type="caution">
    <text evidence="2">The sequence shown here is derived from an EMBL/GenBank/DDBJ whole genome shotgun (WGS) entry which is preliminary data.</text>
</comment>
<protein>
    <recommendedName>
        <fullName evidence="4">SMB domain-containing protein</fullName>
    </recommendedName>
</protein>
<feature type="compositionally biased region" description="Polar residues" evidence="1">
    <location>
        <begin position="290"/>
        <end position="310"/>
    </location>
</feature>
<organism evidence="2 3">
    <name type="scientific">Parthenolecanium corni</name>
    <dbReference type="NCBI Taxonomy" id="536013"/>
    <lineage>
        <taxon>Eukaryota</taxon>
        <taxon>Metazoa</taxon>
        <taxon>Ecdysozoa</taxon>
        <taxon>Arthropoda</taxon>
        <taxon>Hexapoda</taxon>
        <taxon>Insecta</taxon>
        <taxon>Pterygota</taxon>
        <taxon>Neoptera</taxon>
        <taxon>Paraneoptera</taxon>
        <taxon>Hemiptera</taxon>
        <taxon>Sternorrhyncha</taxon>
        <taxon>Coccoidea</taxon>
        <taxon>Coccidae</taxon>
        <taxon>Parthenolecanium</taxon>
    </lineage>
</organism>
<dbReference type="AlphaFoldDB" id="A0AAN9TNH5"/>
<sequence>MPSSDLSLEKFRRYMNLKFFHHDRFRQKNQTQCFEVNQTIALGQAVPVCYCDSMCSEYGDCCQSSIFRVNQSKPFQNCTSFANGNFYLKRTCSNATLKKNCTAKYSFLKAKSMKNKVPVTSLKTNISYGNKFCAACENVSDFQLWNINVTCGSFSDFLTVPNNLKTQPFLTLNKNLNDKFKYVKSLKRWQIRTGNGTTNCTLRPAVPDSLRPVVRPCYPNIIDKCLTKQHFEPMCRQFQSIYIDAETSKVYRNRKCHLCSIDPSYLTANNTTAITSSTVTLNKITSTEPAIDTSPATETPTVTSVKSTIRPTPPTSHRPQLTVKTLKRITYRTTTTPSHPPSGPKIIGRSYLYVAIRDRKFSDTLNRIIMTKIFAQTVHYQSMSRTYVRNFTTIEGNKNYPPVTCSDSESQKLIGMIPPCHCDDQCGDYNDCCSDAPNKEKSMNKTLYSSTPSFRAGSFLLKRDCPNSSQKNQIRCALSANYSDHIQQMHLKIPVTSKINNITYGNIFCAFCDNVIKENLIYWNLKIVCGRWRRIITNFNFDGPDKYPKKQPELKNVLKFNKDTKQWQRVNGSVKANCSMIPQIPFSLRKVLHPCVLNLTSTCPSNSKNA</sequence>
<proteinExistence type="predicted"/>
<dbReference type="Proteomes" id="UP001367676">
    <property type="component" value="Unassembled WGS sequence"/>
</dbReference>
<accession>A0AAN9TNH5</accession>
<dbReference type="PANTHER" id="PTHR45902:SF1">
    <property type="entry name" value="LATROPHILIN RECEPTOR-LIKE PROTEIN A"/>
    <property type="match status" value="1"/>
</dbReference>
<name>A0AAN9TNH5_9HEMI</name>
<gene>
    <name evidence="2" type="ORF">V9T40_009413</name>
</gene>